<keyword evidence="3 9" id="KW-0418">Kinase</keyword>
<evidence type="ECO:0000256" key="1">
    <source>
        <dbReference type="ARBA" id="ARBA00022679"/>
    </source>
</evidence>
<dbReference type="PANTHER" id="PTHR43289:SF6">
    <property type="entry name" value="SERINE_THREONINE-PROTEIN KINASE NEKL-3"/>
    <property type="match status" value="1"/>
</dbReference>
<feature type="domain" description="Protein kinase" evidence="8">
    <location>
        <begin position="534"/>
        <end position="809"/>
    </location>
</feature>
<feature type="compositionally biased region" description="Basic and acidic residues" evidence="6">
    <location>
        <begin position="99"/>
        <end position="116"/>
    </location>
</feature>
<keyword evidence="7" id="KW-1133">Transmembrane helix</keyword>
<dbReference type="OrthoDB" id="6111975at2"/>
<dbReference type="CDD" id="cd18773">
    <property type="entry name" value="PDC1_HK_sensor"/>
    <property type="match status" value="1"/>
</dbReference>
<dbReference type="Gene3D" id="3.30.200.20">
    <property type="entry name" value="Phosphorylase Kinase, domain 1"/>
    <property type="match status" value="1"/>
</dbReference>
<evidence type="ECO:0000313" key="10">
    <source>
        <dbReference type="Proteomes" id="UP000318538"/>
    </source>
</evidence>
<dbReference type="GO" id="GO:0005524">
    <property type="term" value="F:ATP binding"/>
    <property type="evidence" value="ECO:0007669"/>
    <property type="project" value="UniProtKB-UniRule"/>
</dbReference>
<dbReference type="Pfam" id="PF00069">
    <property type="entry name" value="Pkinase"/>
    <property type="match status" value="1"/>
</dbReference>
<evidence type="ECO:0000256" key="4">
    <source>
        <dbReference type="ARBA" id="ARBA00022840"/>
    </source>
</evidence>
<dbReference type="Proteomes" id="UP000318538">
    <property type="component" value="Chromosome"/>
</dbReference>
<dbReference type="InterPro" id="IPR017441">
    <property type="entry name" value="Protein_kinase_ATP_BS"/>
</dbReference>
<reference evidence="9 10" key="1">
    <citation type="submission" date="2019-02" db="EMBL/GenBank/DDBJ databases">
        <title>Deep-cultivation of Planctomycetes and their phenomic and genomic characterization uncovers novel biology.</title>
        <authorList>
            <person name="Wiegand S."/>
            <person name="Jogler M."/>
            <person name="Boedeker C."/>
            <person name="Pinto D."/>
            <person name="Vollmers J."/>
            <person name="Rivas-Marin E."/>
            <person name="Kohn T."/>
            <person name="Peeters S.H."/>
            <person name="Heuer A."/>
            <person name="Rast P."/>
            <person name="Oberbeckmann S."/>
            <person name="Bunk B."/>
            <person name="Jeske O."/>
            <person name="Meyerdierks A."/>
            <person name="Storesund J.E."/>
            <person name="Kallscheuer N."/>
            <person name="Luecker S."/>
            <person name="Lage O.M."/>
            <person name="Pohl T."/>
            <person name="Merkel B.J."/>
            <person name="Hornburger P."/>
            <person name="Mueller R.-W."/>
            <person name="Bruemmer F."/>
            <person name="Labrenz M."/>
            <person name="Spormann A.M."/>
            <person name="Op den Camp H."/>
            <person name="Overmann J."/>
            <person name="Amann R."/>
            <person name="Jetten M.S.M."/>
            <person name="Mascher T."/>
            <person name="Medema M.H."/>
            <person name="Devos D.P."/>
            <person name="Kaster A.-K."/>
            <person name="Ovreas L."/>
            <person name="Rohde M."/>
            <person name="Galperin M.Y."/>
            <person name="Jogler C."/>
        </authorList>
    </citation>
    <scope>NUCLEOTIDE SEQUENCE [LARGE SCALE GENOMIC DNA]</scope>
    <source>
        <strain evidence="9 10">K22_7</strain>
    </source>
</reference>
<evidence type="ECO:0000256" key="7">
    <source>
        <dbReference type="SAM" id="Phobius"/>
    </source>
</evidence>
<dbReference type="InterPro" id="IPR029151">
    <property type="entry name" value="Sensor-like_sf"/>
</dbReference>
<keyword evidence="4 5" id="KW-0067">ATP-binding</keyword>
<dbReference type="CDD" id="cd14014">
    <property type="entry name" value="STKc_PknB_like"/>
    <property type="match status" value="1"/>
</dbReference>
<evidence type="ECO:0000259" key="8">
    <source>
        <dbReference type="PROSITE" id="PS50011"/>
    </source>
</evidence>
<dbReference type="Gene3D" id="1.10.510.10">
    <property type="entry name" value="Transferase(Phosphotransferase) domain 1"/>
    <property type="match status" value="1"/>
</dbReference>
<proteinExistence type="predicted"/>
<name>A0A517NFM3_9BACT</name>
<keyword evidence="1 9" id="KW-0808">Transferase</keyword>
<dbReference type="GO" id="GO:0004674">
    <property type="term" value="F:protein serine/threonine kinase activity"/>
    <property type="evidence" value="ECO:0007669"/>
    <property type="project" value="UniProtKB-EC"/>
</dbReference>
<dbReference type="PROSITE" id="PS00107">
    <property type="entry name" value="PROTEIN_KINASE_ATP"/>
    <property type="match status" value="1"/>
</dbReference>
<dbReference type="InterPro" id="IPR011009">
    <property type="entry name" value="Kinase-like_dom_sf"/>
</dbReference>
<dbReference type="KEGG" id="rlc:K227x_43420"/>
<dbReference type="InterPro" id="IPR000719">
    <property type="entry name" value="Prot_kinase_dom"/>
</dbReference>
<dbReference type="SUPFAM" id="SSF56112">
    <property type="entry name" value="Protein kinase-like (PK-like)"/>
    <property type="match status" value="1"/>
</dbReference>
<dbReference type="EMBL" id="CP036525">
    <property type="protein sequence ID" value="QDT05936.1"/>
    <property type="molecule type" value="Genomic_DNA"/>
</dbReference>
<dbReference type="PANTHER" id="PTHR43289">
    <property type="entry name" value="MITOGEN-ACTIVATED PROTEIN KINASE KINASE KINASE 20-RELATED"/>
    <property type="match status" value="1"/>
</dbReference>
<dbReference type="SMART" id="SM00220">
    <property type="entry name" value="S_TKc"/>
    <property type="match status" value="1"/>
</dbReference>
<dbReference type="PROSITE" id="PS00108">
    <property type="entry name" value="PROTEIN_KINASE_ST"/>
    <property type="match status" value="1"/>
</dbReference>
<sequence>MDASRYARIRELFFAIEEMPPDAQADFLRAQAGDDQELYDEIMSLLDEHDSECARIEGESAIAVSVPPMQPDLDEHDSPPGSGSSIGTHPGTESPPKGDTTRRGDSQNRTQTDADQRVGGGSAAITKHGAHRTHASPRVKQTNAAKQSSSNNQIWAKRTRNSRRRNSGWLWLAALLPTALIGWWTYRQVESMIIRSIATELKGVVDSMTLSADQFLGEKETLVESWSREPSLRSAIVELNQLAESNPPLDKLKNAKQIDQIRTQLRELSGVEDIKFVVWNDSFRTLASSIQDRRDIGKPVRPADAAYLARVMAGETVTYGPTRLTDEPGTEKPIMAVIVPIHDDSGRIIASMLVRGIGIFEEFNRIFTSIAVAGELDAYAINREGTMITESPRAISKATQGRFDLAPDQIAANLRVSDPGFLITGENAADLQRQVRPVTVAVAGAIASQPDVRTDPYMNYCGESVVGAWQWLPNRQMGVIIETTTDRAFAPARVVRFNFLLLGSLLSLTAFLAATKIARTSTAEHAAVHPLSRYDIQEQLGSGGMGVVFRANHRQLGRDAALKVLRGDRHSPEDQLRFDREARLAASLSNPHSVQIYDYGRSDQGEAYCVMEFLRGLTLQEVVARSGHQPVGRTLSILRQVCDALAEAHSMNLLHRDIKPQNVMLSLDPSVGDWAVIFDFGLAKPLEPDTSVYQTRETIWAGTPMYMAPERFRQPGVMDPRSDIYSVGCIAYYLLSGRPPFIESEPESLFALILSEHPIGIAIHRGEGIPTEVNDLIIKCMAKRPEDRYDSIVDVGRAIDQLRVKHPWTVDEARVWWGHHGGK</sequence>
<dbReference type="PROSITE" id="PS50011">
    <property type="entry name" value="PROTEIN_KINASE_DOM"/>
    <property type="match status" value="1"/>
</dbReference>
<keyword evidence="10" id="KW-1185">Reference proteome</keyword>
<evidence type="ECO:0000256" key="2">
    <source>
        <dbReference type="ARBA" id="ARBA00022741"/>
    </source>
</evidence>
<keyword evidence="2 5" id="KW-0547">Nucleotide-binding</keyword>
<evidence type="ECO:0000313" key="9">
    <source>
        <dbReference type="EMBL" id="QDT05936.1"/>
    </source>
</evidence>
<dbReference type="RefSeq" id="WP_145172299.1">
    <property type="nucleotide sequence ID" value="NZ_CP036525.1"/>
</dbReference>
<evidence type="ECO:0000256" key="5">
    <source>
        <dbReference type="PROSITE-ProRule" id="PRU10141"/>
    </source>
</evidence>
<gene>
    <name evidence="9" type="primary">pknB_17</name>
    <name evidence="9" type="ORF">K227x_43420</name>
</gene>
<accession>A0A517NFM3</accession>
<evidence type="ECO:0000256" key="6">
    <source>
        <dbReference type="SAM" id="MobiDB-lite"/>
    </source>
</evidence>
<keyword evidence="7" id="KW-0472">Membrane</keyword>
<dbReference type="EC" id="2.7.11.1" evidence="9"/>
<protein>
    <submittedName>
        <fullName evidence="9">Serine/threonine-protein kinase PknB</fullName>
        <ecNumber evidence="9">2.7.11.1</ecNumber>
    </submittedName>
</protein>
<feature type="compositionally biased region" description="Basic residues" evidence="6">
    <location>
        <begin position="128"/>
        <end position="137"/>
    </location>
</feature>
<dbReference type="AlphaFoldDB" id="A0A517NFM3"/>
<dbReference type="InterPro" id="IPR008271">
    <property type="entry name" value="Ser/Thr_kinase_AS"/>
</dbReference>
<organism evidence="9 10">
    <name type="scientific">Rubripirellula lacrimiformis</name>
    <dbReference type="NCBI Taxonomy" id="1930273"/>
    <lineage>
        <taxon>Bacteria</taxon>
        <taxon>Pseudomonadati</taxon>
        <taxon>Planctomycetota</taxon>
        <taxon>Planctomycetia</taxon>
        <taxon>Pirellulales</taxon>
        <taxon>Pirellulaceae</taxon>
        <taxon>Rubripirellula</taxon>
    </lineage>
</organism>
<feature type="binding site" evidence="5">
    <location>
        <position position="563"/>
    </location>
    <ligand>
        <name>ATP</name>
        <dbReference type="ChEBI" id="CHEBI:30616"/>
    </ligand>
</feature>
<feature type="transmembrane region" description="Helical" evidence="7">
    <location>
        <begin position="168"/>
        <end position="186"/>
    </location>
</feature>
<feature type="region of interest" description="Disordered" evidence="6">
    <location>
        <begin position="67"/>
        <end position="159"/>
    </location>
</feature>
<keyword evidence="7" id="KW-0812">Transmembrane</keyword>
<feature type="compositionally biased region" description="Polar residues" evidence="6">
    <location>
        <begin position="139"/>
        <end position="154"/>
    </location>
</feature>
<evidence type="ECO:0000256" key="3">
    <source>
        <dbReference type="ARBA" id="ARBA00022777"/>
    </source>
</evidence>
<dbReference type="SUPFAM" id="SSF103190">
    <property type="entry name" value="Sensory domain-like"/>
    <property type="match status" value="1"/>
</dbReference>